<accession>A0AAU8UVX5</accession>
<organism evidence="3 4">
    <name type="scientific">Elizabethkingia anophelis</name>
    <dbReference type="NCBI Taxonomy" id="1117645"/>
    <lineage>
        <taxon>Bacteria</taxon>
        <taxon>Pseudomonadati</taxon>
        <taxon>Bacteroidota</taxon>
        <taxon>Flavobacteriia</taxon>
        <taxon>Flavobacteriales</taxon>
        <taxon>Weeksellaceae</taxon>
        <taxon>Elizabethkingia</taxon>
    </lineage>
</organism>
<feature type="region of interest" description="Disordered" evidence="1">
    <location>
        <begin position="418"/>
        <end position="438"/>
    </location>
</feature>
<reference evidence="3 4" key="1">
    <citation type="submission" date="2016-07" db="EMBL/GenBank/DDBJ databases">
        <title>Revisiting the taxonomy of the Elizabethkingia Genus using Whole-Genome Sequencing, Optical Mapping, and MALDI-TOF, along with proposal of three novel Elizabethkingia species: Elizabethkingia bruuniana sp. nov., Elizabethkingia ursingii sp. nov., and Elizabethkingia occulta sp. nov.</title>
        <authorList>
            <person name="Nicholson A.C."/>
        </authorList>
    </citation>
    <scope>NUCLEOTIDE SEQUENCE [LARGE SCALE GENOMIC DNA]</scope>
    <source>
        <strain evidence="3 4">F3201</strain>
    </source>
</reference>
<proteinExistence type="predicted"/>
<feature type="compositionally biased region" description="Polar residues" evidence="1">
    <location>
        <begin position="418"/>
        <end position="433"/>
    </location>
</feature>
<name>A0AAU8UVX5_9FLAO</name>
<evidence type="ECO:0000313" key="4">
    <source>
        <dbReference type="Proteomes" id="UP000190848"/>
    </source>
</evidence>
<feature type="signal peptide" evidence="2">
    <location>
        <begin position="1"/>
        <end position="21"/>
    </location>
</feature>
<dbReference type="Proteomes" id="UP000190848">
    <property type="component" value="Chromosome"/>
</dbReference>
<evidence type="ECO:0000256" key="2">
    <source>
        <dbReference type="SAM" id="SignalP"/>
    </source>
</evidence>
<sequence>MKKINSIKLIFLSLILLWAVACRSTNDNIEPNTGTTAVKIIIKGSNFDDSGSLIPKASIEKNGSALGIEQRQEITLKGNDDYRLVATLTPINESNKTFQATNKINPLAVTETNPLGNGIKYKVVVFDSNGNYVKEQDYSSGQADPAITNLNGGSTYTFIVYSIGSTTDLPPITFSNPNIKTLTTSSIENVSGDSDLMYFSKTQSVSGNSTNYLDIILKHKFSQIITTLDAGQTNYTITNINGVTIYPHSGTAKMQLSNGSTTTTSSPDIKSISFPTLNSNSITATPVFINSEPVTDGVFTIKSVTMKTSGYNASITHENVTFNKLKINRGIKYNLKLSFTPNDKYLTFRGYPAVRINGFIWMRHNLGADISADPDIPAQNLVGNYYQWGRNKVVADASTPAGPITGWDSTTLPPNDAWNSGEESTPIKTSNDPCPSGWRVPTSPERGTLLDKNATYFSIGTFNSSESNFSTAGVITSKYNTNVKLTFPIAGVRTNTDGSLQQRGELGGYLTSEFLVGTGKTYPYVFSQTDWWYQADDKIKGRNLRCIAEYPY</sequence>
<dbReference type="EMBL" id="CP016374">
    <property type="protein sequence ID" value="AQX01462.1"/>
    <property type="molecule type" value="Genomic_DNA"/>
</dbReference>
<dbReference type="PROSITE" id="PS51257">
    <property type="entry name" value="PROKAR_LIPOPROTEIN"/>
    <property type="match status" value="1"/>
</dbReference>
<evidence type="ECO:0000313" key="3">
    <source>
        <dbReference type="EMBL" id="AQX01462.1"/>
    </source>
</evidence>
<keyword evidence="2" id="KW-0732">Signal</keyword>
<protein>
    <recommendedName>
        <fullName evidence="5">Fibrobacter succinogenes major paralogous domain-containing protein</fullName>
    </recommendedName>
</protein>
<gene>
    <name evidence="3" type="ORF">BBD32_08300</name>
</gene>
<dbReference type="RefSeq" id="WP_078395976.1">
    <property type="nucleotide sequence ID" value="NZ_CP016374.1"/>
</dbReference>
<evidence type="ECO:0000256" key="1">
    <source>
        <dbReference type="SAM" id="MobiDB-lite"/>
    </source>
</evidence>
<feature type="chain" id="PRO_5043369846" description="Fibrobacter succinogenes major paralogous domain-containing protein" evidence="2">
    <location>
        <begin position="22"/>
        <end position="552"/>
    </location>
</feature>
<dbReference type="AlphaFoldDB" id="A0AAU8UVX5"/>
<evidence type="ECO:0008006" key="5">
    <source>
        <dbReference type="Google" id="ProtNLM"/>
    </source>
</evidence>